<gene>
    <name evidence="1" type="ORF">XA1314C_37270</name>
</gene>
<dbReference type="Proteomes" id="UP000835242">
    <property type="component" value="Chromosome"/>
</dbReference>
<evidence type="ECO:0000313" key="2">
    <source>
        <dbReference type="Proteomes" id="UP000835242"/>
    </source>
</evidence>
<dbReference type="EMBL" id="HG992337">
    <property type="protein sequence ID" value="CAE6837002.1"/>
    <property type="molecule type" value="Genomic_DNA"/>
</dbReference>
<sequence>MPAGRPTDYRPEYCTLVVQLGKEGKSVVQMACAIDVAKSTLYLWAETIPEFSDAFTRAKQWAQDWWETQGQCGLTADKFNAALWSRSMAARFPEDYQERKGVELTGASGAPLEVVTKVVVVGVEPAKE</sequence>
<dbReference type="RefSeq" id="WP_228600124.1">
    <property type="nucleotide sequence ID" value="NZ_HG992337.1"/>
</dbReference>
<reference evidence="1 2" key="1">
    <citation type="submission" date="2021-02" db="EMBL/GenBank/DDBJ databases">
        <authorList>
            <person name="Pothier F. J."/>
        </authorList>
    </citation>
    <scope>NUCLEOTIDE SEQUENCE [LARGE SCALE GENOMIC DNA]</scope>
    <source>
        <strain evidence="1 2">1314c</strain>
    </source>
</reference>
<organism evidence="1 2">
    <name type="scientific">Xanthomonas arboricola</name>
    <dbReference type="NCBI Taxonomy" id="56448"/>
    <lineage>
        <taxon>Bacteria</taxon>
        <taxon>Pseudomonadati</taxon>
        <taxon>Pseudomonadota</taxon>
        <taxon>Gammaproteobacteria</taxon>
        <taxon>Lysobacterales</taxon>
        <taxon>Lysobacteraceae</taxon>
        <taxon>Xanthomonas</taxon>
    </lineage>
</organism>
<protein>
    <recommendedName>
        <fullName evidence="3">Resolvase HTH domain-containing protein</fullName>
    </recommendedName>
</protein>
<accession>A0AAU9I6S1</accession>
<proteinExistence type="predicted"/>
<dbReference type="AlphaFoldDB" id="A0AAU9I6S1"/>
<name>A0AAU9I6S1_9XANT</name>
<evidence type="ECO:0000313" key="1">
    <source>
        <dbReference type="EMBL" id="CAE6837019.1"/>
    </source>
</evidence>
<evidence type="ECO:0008006" key="3">
    <source>
        <dbReference type="Google" id="ProtNLM"/>
    </source>
</evidence>
<dbReference type="EMBL" id="HG992337">
    <property type="protein sequence ID" value="CAE6837019.1"/>
    <property type="molecule type" value="Genomic_DNA"/>
</dbReference>
<dbReference type="Gene3D" id="1.10.10.60">
    <property type="entry name" value="Homeodomain-like"/>
    <property type="match status" value="1"/>
</dbReference>